<name>A0A0E9VT56_ANGAN</name>
<protein>
    <submittedName>
        <fullName evidence="1">Uncharacterized protein</fullName>
    </submittedName>
</protein>
<accession>A0A0E9VT56</accession>
<dbReference type="AlphaFoldDB" id="A0A0E9VT56"/>
<dbReference type="EMBL" id="GBXM01027336">
    <property type="protein sequence ID" value="JAH81241.1"/>
    <property type="molecule type" value="Transcribed_RNA"/>
</dbReference>
<proteinExistence type="predicted"/>
<organism evidence="1">
    <name type="scientific">Anguilla anguilla</name>
    <name type="common">European freshwater eel</name>
    <name type="synonym">Muraena anguilla</name>
    <dbReference type="NCBI Taxonomy" id="7936"/>
    <lineage>
        <taxon>Eukaryota</taxon>
        <taxon>Metazoa</taxon>
        <taxon>Chordata</taxon>
        <taxon>Craniata</taxon>
        <taxon>Vertebrata</taxon>
        <taxon>Euteleostomi</taxon>
        <taxon>Actinopterygii</taxon>
        <taxon>Neopterygii</taxon>
        <taxon>Teleostei</taxon>
        <taxon>Anguilliformes</taxon>
        <taxon>Anguillidae</taxon>
        <taxon>Anguilla</taxon>
    </lineage>
</organism>
<reference evidence="1" key="2">
    <citation type="journal article" date="2015" name="Fish Shellfish Immunol.">
        <title>Early steps in the European eel (Anguilla anguilla)-Vibrio vulnificus interaction in the gills: Role of the RtxA13 toxin.</title>
        <authorList>
            <person name="Callol A."/>
            <person name="Pajuelo D."/>
            <person name="Ebbesson L."/>
            <person name="Teles M."/>
            <person name="MacKenzie S."/>
            <person name="Amaro C."/>
        </authorList>
    </citation>
    <scope>NUCLEOTIDE SEQUENCE</scope>
</reference>
<reference evidence="1" key="1">
    <citation type="submission" date="2014-11" db="EMBL/GenBank/DDBJ databases">
        <authorList>
            <person name="Amaro Gonzalez C."/>
        </authorList>
    </citation>
    <scope>NUCLEOTIDE SEQUENCE</scope>
</reference>
<evidence type="ECO:0000313" key="1">
    <source>
        <dbReference type="EMBL" id="JAH81241.1"/>
    </source>
</evidence>
<sequence length="16" mass="1763">MMRGTRTPSLSSPTLK</sequence>